<comment type="caution">
    <text evidence="8">The sequence shown here is derived from an EMBL/GenBank/DDBJ whole genome shotgun (WGS) entry which is preliminary data.</text>
</comment>
<feature type="transmembrane region" description="Helical" evidence="7">
    <location>
        <begin position="15"/>
        <end position="39"/>
    </location>
</feature>
<sequence length="480" mass="54632">MLKEYTLKEKTAKGLFWGGLSSGVQQLLNFVFGLILARILDANDYGLVGMLAIFSAIASTIQESGFTAALTNQKEICNEDYNAVFWFSSLTGILFYFILFFSAPLIADFYNKPELVGLSRIVFLGFLLGGMSIASNAYLFKTLMIKERAKIDILALVVSGVVGVILVLLGFGYYGLAIQTTTYIVVGSFLKIYYSPWKPKTQLNFHPLKKMFSFSFKLILTNVFTQISNNVFSIILGKFYSPKQLGFYSQGQKWTGMGSQLINGMLNSVAQPVLVQISEDKERQKKAFRKMIRFGAFISFPVMLGFAFIAKEFIWIFLGEKWLPSVSFLQFFCIWGAMVYLWVLYMNLLISHGKSDIYLYGVVFTGVLQLFVVVMMFPFGIYPMVIGYIGVYYIGLLFWHYFISQILSVTIFDIIHDIAPYFCALLLSFVLCFYIVRQVSNIYILLVLKILIVAISYISILWVCKSVILKESLNYLKHIR</sequence>
<proteinExistence type="inferred from homology"/>
<dbReference type="EMBL" id="NFIJ01000013">
    <property type="protein sequence ID" value="OUO04408.1"/>
    <property type="molecule type" value="Genomic_DNA"/>
</dbReference>
<evidence type="ECO:0000256" key="5">
    <source>
        <dbReference type="ARBA" id="ARBA00022989"/>
    </source>
</evidence>
<evidence type="ECO:0000256" key="4">
    <source>
        <dbReference type="ARBA" id="ARBA00022692"/>
    </source>
</evidence>
<evidence type="ECO:0000313" key="8">
    <source>
        <dbReference type="EMBL" id="OUO04408.1"/>
    </source>
</evidence>
<organism evidence="8 9">
    <name type="scientific">Parabacteroides johnsonii</name>
    <dbReference type="NCBI Taxonomy" id="387661"/>
    <lineage>
        <taxon>Bacteria</taxon>
        <taxon>Pseudomonadati</taxon>
        <taxon>Bacteroidota</taxon>
        <taxon>Bacteroidia</taxon>
        <taxon>Bacteroidales</taxon>
        <taxon>Tannerellaceae</taxon>
        <taxon>Parabacteroides</taxon>
    </lineage>
</organism>
<feature type="transmembrane region" description="Helical" evidence="7">
    <location>
        <begin position="357"/>
        <end position="379"/>
    </location>
</feature>
<keyword evidence="3" id="KW-1003">Cell membrane</keyword>
<name>A0A9Q5X7D3_9BACT</name>
<dbReference type="PANTHER" id="PTHR30250">
    <property type="entry name" value="PST FAMILY PREDICTED COLANIC ACID TRANSPORTER"/>
    <property type="match status" value="1"/>
</dbReference>
<feature type="transmembrane region" description="Helical" evidence="7">
    <location>
        <begin position="291"/>
        <end position="310"/>
    </location>
</feature>
<dbReference type="InterPro" id="IPR050833">
    <property type="entry name" value="Poly_Biosynth_Transport"/>
</dbReference>
<comment type="subcellular location">
    <subcellularLocation>
        <location evidence="1">Cell membrane</location>
        <topology evidence="1">Multi-pass membrane protein</topology>
    </subcellularLocation>
</comment>
<evidence type="ECO:0000256" key="7">
    <source>
        <dbReference type="SAM" id="Phobius"/>
    </source>
</evidence>
<dbReference type="AlphaFoldDB" id="A0A9Q5X7D3"/>
<feature type="transmembrane region" description="Helical" evidence="7">
    <location>
        <begin position="385"/>
        <end position="402"/>
    </location>
</feature>
<evidence type="ECO:0000313" key="9">
    <source>
        <dbReference type="Proteomes" id="UP000195975"/>
    </source>
</evidence>
<dbReference type="Pfam" id="PF13440">
    <property type="entry name" value="Polysacc_synt_3"/>
    <property type="match status" value="1"/>
</dbReference>
<protein>
    <submittedName>
        <fullName evidence="8">Lipopolysaccharide biosynthesis protein</fullName>
    </submittedName>
</protein>
<reference evidence="9" key="1">
    <citation type="submission" date="2017-04" db="EMBL/GenBank/DDBJ databases">
        <title>Function of individual gut microbiota members based on whole genome sequencing of pure cultures obtained from chicken caecum.</title>
        <authorList>
            <person name="Medvecky M."/>
            <person name="Cejkova D."/>
            <person name="Polansky O."/>
            <person name="Karasova D."/>
            <person name="Kubasova T."/>
            <person name="Cizek A."/>
            <person name="Rychlik I."/>
        </authorList>
    </citation>
    <scope>NUCLEOTIDE SEQUENCE [LARGE SCALE GENOMIC DNA]</scope>
    <source>
        <strain evidence="9">An42</strain>
    </source>
</reference>
<keyword evidence="5 7" id="KW-1133">Transmembrane helix</keyword>
<feature type="transmembrane region" description="Helical" evidence="7">
    <location>
        <begin position="83"/>
        <end position="106"/>
    </location>
</feature>
<feature type="transmembrane region" description="Helical" evidence="7">
    <location>
        <begin position="442"/>
        <end position="464"/>
    </location>
</feature>
<evidence type="ECO:0000256" key="1">
    <source>
        <dbReference type="ARBA" id="ARBA00004651"/>
    </source>
</evidence>
<gene>
    <name evidence="8" type="ORF">B5F96_12260</name>
</gene>
<dbReference type="PANTHER" id="PTHR30250:SF10">
    <property type="entry name" value="LIPOPOLYSACCHARIDE BIOSYNTHESIS PROTEIN WZXC"/>
    <property type="match status" value="1"/>
</dbReference>
<evidence type="ECO:0000256" key="3">
    <source>
        <dbReference type="ARBA" id="ARBA00022475"/>
    </source>
</evidence>
<comment type="similarity">
    <text evidence="2">Belongs to the polysaccharide synthase family.</text>
</comment>
<dbReference type="RefSeq" id="WP_087375522.1">
    <property type="nucleotide sequence ID" value="NZ_CAJLBM010000043.1"/>
</dbReference>
<dbReference type="GO" id="GO:0005886">
    <property type="term" value="C:plasma membrane"/>
    <property type="evidence" value="ECO:0007669"/>
    <property type="project" value="UniProtKB-SubCell"/>
</dbReference>
<dbReference type="Proteomes" id="UP000195975">
    <property type="component" value="Unassembled WGS sequence"/>
</dbReference>
<evidence type="ECO:0000256" key="2">
    <source>
        <dbReference type="ARBA" id="ARBA00007430"/>
    </source>
</evidence>
<keyword evidence="6 7" id="KW-0472">Membrane</keyword>
<feature type="transmembrane region" description="Helical" evidence="7">
    <location>
        <begin position="414"/>
        <end position="436"/>
    </location>
</feature>
<dbReference type="CDD" id="cd13127">
    <property type="entry name" value="MATE_tuaB_like"/>
    <property type="match status" value="1"/>
</dbReference>
<evidence type="ECO:0000256" key="6">
    <source>
        <dbReference type="ARBA" id="ARBA00023136"/>
    </source>
</evidence>
<accession>A0A9Q5X7D3</accession>
<feature type="transmembrane region" description="Helical" evidence="7">
    <location>
        <begin position="118"/>
        <end position="139"/>
    </location>
</feature>
<feature type="transmembrane region" description="Helical" evidence="7">
    <location>
        <begin position="322"/>
        <end position="345"/>
    </location>
</feature>
<feature type="transmembrane region" description="Helical" evidence="7">
    <location>
        <begin position="151"/>
        <end position="170"/>
    </location>
</feature>
<feature type="transmembrane region" description="Helical" evidence="7">
    <location>
        <begin position="45"/>
        <end position="71"/>
    </location>
</feature>
<keyword evidence="4 7" id="KW-0812">Transmembrane</keyword>